<sequence>MVEPLSEGPCIAPRARGDTGGNSSSPATTPPHLLLPRLATAQACTENHTAARAVAAGPSPLSMEASEVRAHDQYQDDRGHNGGGLELARLIEVWPQHSRAVERMDVARCGASVLDLARERPCGSVGLCAMGQLGGAATFGSCDNDAVASGIDGEQGHSHIDWCLAGGGSLPYSEALDVMGHRWCCHIGRRLAAGALVLQGLRRRGIGAMAVGVGGPFGALRRVRVGRRNGTGVVEFMCW</sequence>
<reference evidence="3" key="1">
    <citation type="submission" date="2013-06" db="EMBL/GenBank/DDBJ databases">
        <authorList>
            <person name="Zhao Q."/>
        </authorList>
    </citation>
    <scope>NUCLEOTIDE SEQUENCE</scope>
    <source>
        <strain evidence="3">cv. W1943</strain>
    </source>
</reference>
<reference evidence="2" key="2">
    <citation type="submission" date="2015-06" db="UniProtKB">
        <authorList>
            <consortium name="EnsemblPlants"/>
        </authorList>
    </citation>
    <scope>IDENTIFICATION</scope>
</reference>
<dbReference type="Gramene" id="ORUFI06G18240.1">
    <property type="protein sequence ID" value="ORUFI06G18240.1"/>
    <property type="gene ID" value="ORUFI06G18240"/>
</dbReference>
<dbReference type="OMA" id="IEVWPQH"/>
<accession>A0A0E0PYQ5</accession>
<feature type="region of interest" description="Disordered" evidence="1">
    <location>
        <begin position="1"/>
        <end position="32"/>
    </location>
</feature>
<protein>
    <submittedName>
        <fullName evidence="2">Uncharacterized protein</fullName>
    </submittedName>
</protein>
<organism evidence="2 3">
    <name type="scientific">Oryza rufipogon</name>
    <name type="common">Brownbeard rice</name>
    <name type="synonym">Asian wild rice</name>
    <dbReference type="NCBI Taxonomy" id="4529"/>
    <lineage>
        <taxon>Eukaryota</taxon>
        <taxon>Viridiplantae</taxon>
        <taxon>Streptophyta</taxon>
        <taxon>Embryophyta</taxon>
        <taxon>Tracheophyta</taxon>
        <taxon>Spermatophyta</taxon>
        <taxon>Magnoliopsida</taxon>
        <taxon>Liliopsida</taxon>
        <taxon>Poales</taxon>
        <taxon>Poaceae</taxon>
        <taxon>BOP clade</taxon>
        <taxon>Oryzoideae</taxon>
        <taxon>Oryzeae</taxon>
        <taxon>Oryzinae</taxon>
        <taxon>Oryza</taxon>
    </lineage>
</organism>
<keyword evidence="3" id="KW-1185">Reference proteome</keyword>
<dbReference type="HOGENOM" id="CLU_1162684_0_0_1"/>
<proteinExistence type="predicted"/>
<name>A0A0E0PYQ5_ORYRU</name>
<dbReference type="AlphaFoldDB" id="A0A0E0PYQ5"/>
<feature type="region of interest" description="Disordered" evidence="1">
    <location>
        <begin position="54"/>
        <end position="81"/>
    </location>
</feature>
<feature type="compositionally biased region" description="Basic and acidic residues" evidence="1">
    <location>
        <begin position="66"/>
        <end position="80"/>
    </location>
</feature>
<evidence type="ECO:0000256" key="1">
    <source>
        <dbReference type="SAM" id="MobiDB-lite"/>
    </source>
</evidence>
<dbReference type="EnsemblPlants" id="ORUFI06G18240.1">
    <property type="protein sequence ID" value="ORUFI06G18240.1"/>
    <property type="gene ID" value="ORUFI06G18240"/>
</dbReference>
<evidence type="ECO:0000313" key="2">
    <source>
        <dbReference type="EnsemblPlants" id="ORUFI06G18240.1"/>
    </source>
</evidence>
<dbReference type="Proteomes" id="UP000008022">
    <property type="component" value="Unassembled WGS sequence"/>
</dbReference>
<evidence type="ECO:0000313" key="3">
    <source>
        <dbReference type="Proteomes" id="UP000008022"/>
    </source>
</evidence>